<evidence type="ECO:0000256" key="7">
    <source>
        <dbReference type="ARBA" id="ARBA00022801"/>
    </source>
</evidence>
<feature type="active site" evidence="10 11">
    <location>
        <position position="1352"/>
    </location>
</feature>
<dbReference type="GO" id="GO:0005737">
    <property type="term" value="C:cytoplasm"/>
    <property type="evidence" value="ECO:0007669"/>
    <property type="project" value="TreeGrafter"/>
</dbReference>
<dbReference type="Gene3D" id="2.30.30.380">
    <property type="entry name" value="Zn-finger domain of Sec23/24"/>
    <property type="match status" value="3"/>
</dbReference>
<dbReference type="FunFam" id="3.90.70.10:FF:000010">
    <property type="entry name" value="Calpain 15"/>
    <property type="match status" value="1"/>
</dbReference>
<dbReference type="Gene3D" id="3.90.70.10">
    <property type="entry name" value="Cysteine proteinases"/>
    <property type="match status" value="1"/>
</dbReference>
<keyword evidence="4" id="KW-0479">Metal-binding</keyword>
<keyword evidence="2" id="KW-0597">Phosphoprotein</keyword>
<dbReference type="Proteomes" id="UP000502823">
    <property type="component" value="Unassembled WGS sequence"/>
</dbReference>
<keyword evidence="3 11" id="KW-0645">Protease</keyword>
<evidence type="ECO:0000256" key="12">
    <source>
        <dbReference type="PROSITE-ProRule" id="PRU00322"/>
    </source>
</evidence>
<dbReference type="InterPro" id="IPR022684">
    <property type="entry name" value="Calpain_cysteine_protease"/>
</dbReference>
<dbReference type="Pfam" id="PF00641">
    <property type="entry name" value="Zn_ribbon_RanBP"/>
    <property type="match status" value="4"/>
</dbReference>
<feature type="domain" description="RanBP2-type" evidence="14">
    <location>
        <begin position="484"/>
        <end position="515"/>
    </location>
</feature>
<dbReference type="Pfam" id="PF00648">
    <property type="entry name" value="Peptidase_C2"/>
    <property type="match status" value="1"/>
</dbReference>
<feature type="compositionally biased region" description="Gly residues" evidence="13">
    <location>
        <begin position="917"/>
        <end position="934"/>
    </location>
</feature>
<evidence type="ECO:0000256" key="2">
    <source>
        <dbReference type="ARBA" id="ARBA00022553"/>
    </source>
</evidence>
<comment type="similarity">
    <text evidence="1">Belongs to the peptidase C2 family.</text>
</comment>
<dbReference type="GO" id="GO:0006508">
    <property type="term" value="P:proteolysis"/>
    <property type="evidence" value="ECO:0007669"/>
    <property type="project" value="UniProtKB-KW"/>
</dbReference>
<keyword evidence="9" id="KW-0862">Zinc</keyword>
<dbReference type="GO" id="GO:0008270">
    <property type="term" value="F:zinc ion binding"/>
    <property type="evidence" value="ECO:0007669"/>
    <property type="project" value="UniProtKB-KW"/>
</dbReference>
<feature type="region of interest" description="Disordered" evidence="13">
    <location>
        <begin position="643"/>
        <end position="678"/>
    </location>
</feature>
<feature type="compositionally biased region" description="Basic and acidic residues" evidence="13">
    <location>
        <begin position="384"/>
        <end position="395"/>
    </location>
</feature>
<evidence type="ECO:0000256" key="10">
    <source>
        <dbReference type="PIRSR" id="PIRSR622684-1"/>
    </source>
</evidence>
<comment type="caution">
    <text evidence="16">The sequence shown here is derived from an EMBL/GenBank/DDBJ whole genome shotgun (WGS) entry which is preliminary data.</text>
</comment>
<reference evidence="17" key="1">
    <citation type="submission" date="2020-01" db="EMBL/GenBank/DDBJ databases">
        <title>Draft genome sequence of the Termite Coptotermes fromosanus.</title>
        <authorList>
            <person name="Itakura S."/>
            <person name="Yosikawa Y."/>
            <person name="Umezawa K."/>
        </authorList>
    </citation>
    <scope>NUCLEOTIDE SEQUENCE [LARGE SCALE GENOMIC DNA]</scope>
</reference>
<keyword evidence="17" id="KW-1185">Reference proteome</keyword>
<evidence type="ECO:0000259" key="14">
    <source>
        <dbReference type="PROSITE" id="PS50199"/>
    </source>
</evidence>
<keyword evidence="8 11" id="KW-0788">Thiol protease</keyword>
<evidence type="ECO:0000256" key="4">
    <source>
        <dbReference type="ARBA" id="ARBA00022723"/>
    </source>
</evidence>
<evidence type="ECO:0000256" key="5">
    <source>
        <dbReference type="ARBA" id="ARBA00022737"/>
    </source>
</evidence>
<evidence type="ECO:0000259" key="15">
    <source>
        <dbReference type="PROSITE" id="PS50203"/>
    </source>
</evidence>
<dbReference type="FunCoup" id="A0A6L2PM65">
    <property type="interactions" value="314"/>
</dbReference>
<dbReference type="PROSITE" id="PS00139">
    <property type="entry name" value="THIOL_PROTEASE_CYS"/>
    <property type="match status" value="1"/>
</dbReference>
<dbReference type="InterPro" id="IPR001300">
    <property type="entry name" value="Peptidase_C2_calpain_cat"/>
</dbReference>
<evidence type="ECO:0000256" key="3">
    <source>
        <dbReference type="ARBA" id="ARBA00022670"/>
    </source>
</evidence>
<dbReference type="Gene3D" id="4.10.1060.10">
    <property type="entry name" value="Zinc finger, RanBP2-type"/>
    <property type="match status" value="2"/>
</dbReference>
<dbReference type="InterPro" id="IPR036443">
    <property type="entry name" value="Znf_RanBP2_sf"/>
</dbReference>
<feature type="active site" evidence="10 11">
    <location>
        <position position="1372"/>
    </location>
</feature>
<gene>
    <name evidence="16" type="ORF">Cfor_03373</name>
</gene>
<evidence type="ECO:0000256" key="13">
    <source>
        <dbReference type="SAM" id="MobiDB-lite"/>
    </source>
</evidence>
<accession>A0A6L2PM65</accession>
<dbReference type="PROSITE" id="PS50199">
    <property type="entry name" value="ZF_RANBP2_2"/>
    <property type="match status" value="4"/>
</dbReference>
<dbReference type="InterPro" id="IPR000169">
    <property type="entry name" value="Pept_cys_AS"/>
</dbReference>
<feature type="domain" description="Calpain catalytic" evidence="15">
    <location>
        <begin position="1125"/>
        <end position="1428"/>
    </location>
</feature>
<dbReference type="SUPFAM" id="SSF90209">
    <property type="entry name" value="Ran binding protein zinc finger-like"/>
    <property type="match status" value="1"/>
</dbReference>
<dbReference type="PROSITE" id="PS01358">
    <property type="entry name" value="ZF_RANBP2_1"/>
    <property type="match status" value="6"/>
</dbReference>
<evidence type="ECO:0000256" key="9">
    <source>
        <dbReference type="ARBA" id="ARBA00022833"/>
    </source>
</evidence>
<feature type="region of interest" description="Disordered" evidence="13">
    <location>
        <begin position="368"/>
        <end position="402"/>
    </location>
</feature>
<dbReference type="PANTHER" id="PTHR10183:SF382">
    <property type="entry name" value="CALPAIN-15"/>
    <property type="match status" value="1"/>
</dbReference>
<dbReference type="SMART" id="SM00230">
    <property type="entry name" value="CysPc"/>
    <property type="match status" value="1"/>
</dbReference>
<dbReference type="CDD" id="cd00044">
    <property type="entry name" value="CysPc"/>
    <property type="match status" value="1"/>
</dbReference>
<evidence type="ECO:0000256" key="11">
    <source>
        <dbReference type="PROSITE-ProRule" id="PRU00239"/>
    </source>
</evidence>
<evidence type="ECO:0000313" key="17">
    <source>
        <dbReference type="Proteomes" id="UP000502823"/>
    </source>
</evidence>
<feature type="domain" description="RanBP2-type" evidence="14">
    <location>
        <begin position="837"/>
        <end position="868"/>
    </location>
</feature>
<dbReference type="PROSITE" id="PS50203">
    <property type="entry name" value="CALPAIN_CAT"/>
    <property type="match status" value="1"/>
</dbReference>
<evidence type="ECO:0000313" key="16">
    <source>
        <dbReference type="EMBL" id="GFG32192.1"/>
    </source>
</evidence>
<dbReference type="InterPro" id="IPR038765">
    <property type="entry name" value="Papain-like_cys_pep_sf"/>
</dbReference>
<feature type="compositionally biased region" description="Polar residues" evidence="13">
    <location>
        <begin position="370"/>
        <end position="381"/>
    </location>
</feature>
<evidence type="ECO:0000256" key="8">
    <source>
        <dbReference type="ARBA" id="ARBA00022807"/>
    </source>
</evidence>
<dbReference type="OrthoDB" id="424753at2759"/>
<feature type="active site" evidence="10 11">
    <location>
        <position position="1188"/>
    </location>
</feature>
<name>A0A6L2PM65_COPFO</name>
<dbReference type="InterPro" id="IPR001876">
    <property type="entry name" value="Znf_RanBP2"/>
</dbReference>
<keyword evidence="5" id="KW-0677">Repeat</keyword>
<keyword evidence="7 11" id="KW-0378">Hydrolase</keyword>
<feature type="region of interest" description="Disordered" evidence="13">
    <location>
        <begin position="553"/>
        <end position="591"/>
    </location>
</feature>
<organism evidence="16 17">
    <name type="scientific">Coptotermes formosanus</name>
    <name type="common">Formosan subterranean termite</name>
    <dbReference type="NCBI Taxonomy" id="36987"/>
    <lineage>
        <taxon>Eukaryota</taxon>
        <taxon>Metazoa</taxon>
        <taxon>Ecdysozoa</taxon>
        <taxon>Arthropoda</taxon>
        <taxon>Hexapoda</taxon>
        <taxon>Insecta</taxon>
        <taxon>Pterygota</taxon>
        <taxon>Neoptera</taxon>
        <taxon>Polyneoptera</taxon>
        <taxon>Dictyoptera</taxon>
        <taxon>Blattodea</taxon>
        <taxon>Blattoidea</taxon>
        <taxon>Termitoidae</taxon>
        <taxon>Rhinotermitidae</taxon>
        <taxon>Coptotermes</taxon>
    </lineage>
</organism>
<dbReference type="PRINTS" id="PR00704">
    <property type="entry name" value="CALPAIN"/>
</dbReference>
<dbReference type="GO" id="GO:0004198">
    <property type="term" value="F:calcium-dependent cysteine-type endopeptidase activity"/>
    <property type="evidence" value="ECO:0007669"/>
    <property type="project" value="InterPro"/>
</dbReference>
<dbReference type="InParanoid" id="A0A6L2PM65"/>
<evidence type="ECO:0008006" key="18">
    <source>
        <dbReference type="Google" id="ProtNLM"/>
    </source>
</evidence>
<proteinExistence type="inferred from homology"/>
<feature type="region of interest" description="Disordered" evidence="13">
    <location>
        <begin position="914"/>
        <end position="1022"/>
    </location>
</feature>
<dbReference type="PANTHER" id="PTHR10183">
    <property type="entry name" value="CALPAIN"/>
    <property type="match status" value="1"/>
</dbReference>
<dbReference type="SUPFAM" id="SSF54001">
    <property type="entry name" value="Cysteine proteinases"/>
    <property type="match status" value="1"/>
</dbReference>
<feature type="domain" description="RanBP2-type" evidence="14">
    <location>
        <begin position="879"/>
        <end position="909"/>
    </location>
</feature>
<feature type="compositionally biased region" description="Polar residues" evidence="13">
    <location>
        <begin position="566"/>
        <end position="586"/>
    </location>
</feature>
<dbReference type="EMBL" id="BLKM01000352">
    <property type="protein sequence ID" value="GFG32192.1"/>
    <property type="molecule type" value="Genomic_DNA"/>
</dbReference>
<evidence type="ECO:0000256" key="1">
    <source>
        <dbReference type="ARBA" id="ARBA00007623"/>
    </source>
</evidence>
<evidence type="ECO:0000256" key="6">
    <source>
        <dbReference type="ARBA" id="ARBA00022771"/>
    </source>
</evidence>
<keyword evidence="6 12" id="KW-0863">Zinc-finger</keyword>
<feature type="compositionally biased region" description="Low complexity" evidence="13">
    <location>
        <begin position="935"/>
        <end position="950"/>
    </location>
</feature>
<feature type="domain" description="RanBP2-type" evidence="14">
    <location>
        <begin position="29"/>
        <end position="58"/>
    </location>
</feature>
<feature type="region of interest" description="Disordered" evidence="13">
    <location>
        <begin position="782"/>
        <end position="801"/>
    </location>
</feature>
<sequence length="1705" mass="186809">MRTGQCMSRFIVVGTTGCESEKRDDPVKRERPWHCERCTLINPTERTRCIRCGTHRGNRCSDKTDAVARTARNGQVKSKYTTEKESTAREYGTVIPARKETGDCSLRTCKKNSSLCNAKEAGDQCVQWTDVTTGSAVSTSGANKQSKVDAREFHNSLVDLSTTEGGSPIRDNEKRFSTWGHPCPLSKHVSEGCQALFVRSTSVPSLAHRWLCSQCQFLNVSVTSRCATCGKINFEVEQQLGIGINVKDVVESNGGAVMASSIASVSRGTRGLDGNWYSGMTKCYRHGEHSNMMGQRVYPECGSKCDCVGQHGDRWVDEHTHGAAVSLDGSLTPVEVPSGARLVQNLNSVIIQNAALSNTSATAQDCIDYKTSSGQDGSQNRSPKRQDPSVYERVKSKVSRSLSNGSGVQKLWLDTTQTSIIPKSFASGNIFRRPTSLVVDNVNDEKGSSVSSSSSSGSLHGCKIGDNFGRGGDIHTHKFLSSQKSSPTSWTCPRCTLLNSEIRDRCELCEIPRKSNLPLGSVLRSGTLPNTLPRNGIVITVPDWDENRPAEAVKTKPAVLQDLSPLKSQQGLRKNSNDTTDPTSPGDTALQRSLYRRSFSEMNTASNEAERVKASLNRRSMIETDTQGNIPVRSPVNLNLQLQQPQSRNRSGTRYSYIGISDPATQHQVGNSGGLSRKSVVGRNRLVPPPVMDVTDPTKSSNGNINTVSATLSSPVVNHNTQLLSSSETSNSSFDRMWTCTKCSYAYNKLWSDSCEICFSVRSPPSLTEPSLITVTKDSVRYTPPKRDESEESEAINNNDPLALVVPGPTATLATLEQDLDDDFQFLPDDGSSSPGAMGDQDWTCKKCTLVNSPAAMACVVCGGSKLRSISMVEDMTLRKGEFWSCVQCTLKNPLSAQFCMACKTTKKLLEVPKSSGSGGGVGAGGGSSGGAAVGGSRSPSPRPSSRLGSGKVGGGGAIPKQRVSGGRRGATPGGASKSNDVVSRSGHHRSSNINRDFTVDHTLMPTSSTGGRSPRDVEQQPTMPSVSWHCVLCTYENHTASVSCEMCQSSRCLSSSAVVLTNGRISATSSPGASSGPRTGSASSACAVLRQESELMEDLRHIEEQEALEKWECIVRYCRENKEPFVDDSFPPAPKSLYYNPTETKDNHVVQWLRPHEIVMEGDSKLKWAVFRTPLPSDISQGVLGNCWLLSALAVLAEREDLVKKVMVMREFCHQGAYQVRLCKDGKWTMVLVDDLLPCDKRGHLVYSQAKRKQLWVPLIEKAVAKIHGCYEALVSGRAIEGLATLTGAPCESVPLQPSSLPSEDELDRDLIWAQLLSSRLARFLMGASCGGGNMKVDEEEYQRKGLRPRHAYSVLDVRDMLGNRLLRLRNPWGHYSWKGDWSDDSPVWTPQLREILMPHGASDGVFWISFEDVLKYFDCIDICKVRSGWNEVRLRGTLPPLSSLDHLSCVLLTVLEPTEAEFTLFQEGQRNSEKSQRSQLDLCVVVFRTRSPASPEVGRLVEHSKRQVRGFVGCHKMLERDLYILVCLAFNHWHTGMDDPASYPEYVLAIHSSKRLLVEQISPPAYVLADAIISLTLAKGQRHEGREGMTAYYLTKGWAGLVVMVENRHENKWIHVKCDCQESYNVVSTRGELRTVDSVPPLHRQVIIVLTQLEGSGGFSIAHRLTHRLANTGGLHDWGPPNTSHCPPIDRQVEGLHSPRLIT</sequence>
<dbReference type="SMART" id="SM00547">
    <property type="entry name" value="ZnF_RBZ"/>
    <property type="match status" value="7"/>
</dbReference>
<protein>
    <recommendedName>
        <fullName evidence="18">Calpain-D</fullName>
    </recommendedName>
</protein>